<gene>
    <name evidence="1" type="ORF">FN960_12390</name>
</gene>
<dbReference type="Proteomes" id="UP000318521">
    <property type="component" value="Unassembled WGS sequence"/>
</dbReference>
<keyword evidence="2" id="KW-1185">Reference proteome</keyword>
<dbReference type="EMBL" id="VLXZ01000007">
    <property type="protein sequence ID" value="TSB46156.1"/>
    <property type="molecule type" value="Genomic_DNA"/>
</dbReference>
<accession>A0A553ZXS5</accession>
<dbReference type="AlphaFoldDB" id="A0A553ZXS5"/>
<protein>
    <submittedName>
        <fullName evidence="1">Uncharacterized protein</fullName>
    </submittedName>
</protein>
<sequence length="59" mass="6994">MKNVDPLFKQFWNAQTRVNTHVMKTEGFREDEGEEWAAFRQAIQQAAQERLHTEKTEDA</sequence>
<evidence type="ECO:0000313" key="1">
    <source>
        <dbReference type="EMBL" id="TSB46156.1"/>
    </source>
</evidence>
<name>A0A553ZXS5_9BACI</name>
<dbReference type="RefSeq" id="WP_143849050.1">
    <property type="nucleotide sequence ID" value="NZ_VLXZ01000007.1"/>
</dbReference>
<proteinExistence type="predicted"/>
<organism evidence="1 2">
    <name type="scientific">Alkalicoccobacillus porphyridii</name>
    <dbReference type="NCBI Taxonomy" id="2597270"/>
    <lineage>
        <taxon>Bacteria</taxon>
        <taxon>Bacillati</taxon>
        <taxon>Bacillota</taxon>
        <taxon>Bacilli</taxon>
        <taxon>Bacillales</taxon>
        <taxon>Bacillaceae</taxon>
        <taxon>Alkalicoccobacillus</taxon>
    </lineage>
</organism>
<comment type="caution">
    <text evidence="1">The sequence shown here is derived from an EMBL/GenBank/DDBJ whole genome shotgun (WGS) entry which is preliminary data.</text>
</comment>
<evidence type="ECO:0000313" key="2">
    <source>
        <dbReference type="Proteomes" id="UP000318521"/>
    </source>
</evidence>
<reference evidence="1 2" key="1">
    <citation type="submission" date="2019-07" db="EMBL/GenBank/DDBJ databases">
        <authorList>
            <person name="Park Y.J."/>
            <person name="Jeong S.E."/>
            <person name="Jung H.S."/>
        </authorList>
    </citation>
    <scope>NUCLEOTIDE SEQUENCE [LARGE SCALE GENOMIC DNA]</scope>
    <source>
        <strain evidence="2">P16(2019)</strain>
    </source>
</reference>